<dbReference type="PROSITE" id="PS50158">
    <property type="entry name" value="ZF_CCHC"/>
    <property type="match status" value="1"/>
</dbReference>
<dbReference type="PANTHER" id="PTHR42648:SF28">
    <property type="entry name" value="TRANSPOSON-ENCODED PROTEIN WITH RIBONUCLEASE H-LIKE AND RETROVIRUS ZINC FINGER-LIKE DOMAINS"/>
    <property type="match status" value="1"/>
</dbReference>
<dbReference type="Pfam" id="PF25597">
    <property type="entry name" value="SH3_retrovirus"/>
    <property type="match status" value="1"/>
</dbReference>
<dbReference type="InterPro" id="IPR039537">
    <property type="entry name" value="Retrotran_Ty1/copia-like"/>
</dbReference>
<comment type="caution">
    <text evidence="3">The sequence shown here is derived from an EMBL/GenBank/DDBJ whole genome shotgun (WGS) entry which is preliminary data.</text>
</comment>
<feature type="domain" description="CCHC-type" evidence="2">
    <location>
        <begin position="20"/>
        <end position="35"/>
    </location>
</feature>
<keyword evidence="1" id="KW-0479">Metal-binding</keyword>
<sequence length="321" mass="37242">MDAVEGTSQQNKRQVMENPCFFCKKNGHLKKDCPKYAKWRVKKGRLLTLICSKINLAYVPTDTWWVDSGGTTHISIFMQGCLWSRPPNDAERLIYIVDVKLQLGKKIKIVKSDRGGEYYDIYDGSGEQRPGPFAKYLEECGIVPQYTMPGKPNMNSVAENIYPQYGTSKEIVKTLYELWTGKKPSIRHLYVWGYPAEVRSYMPNERKLDPRTISCYFVGYSEHSRSFKFYDLTSKSFFETGNAKFLEDVEFKGEDKIKKVVFEDKLVSLPNVDIDDVQTPILEFTMEPIIEQDNNEVPELQTQQYQEVPLRRSTKEKRISI</sequence>
<gene>
    <name evidence="3" type="ORF">E6C27_scaffold243G005990</name>
</gene>
<dbReference type="AlphaFoldDB" id="A0A5A7TXQ5"/>
<dbReference type="SUPFAM" id="SSF53098">
    <property type="entry name" value="Ribonuclease H-like"/>
    <property type="match status" value="1"/>
</dbReference>
<dbReference type="SMART" id="SM00343">
    <property type="entry name" value="ZnF_C2HC"/>
    <property type="match status" value="1"/>
</dbReference>
<keyword evidence="1" id="KW-0863">Zinc-finger</keyword>
<protein>
    <submittedName>
        <fullName evidence="3">Retrovirus-related Pol polyprotein from transposon TNT 1-94</fullName>
    </submittedName>
</protein>
<dbReference type="Pfam" id="PF00098">
    <property type="entry name" value="zf-CCHC"/>
    <property type="match status" value="1"/>
</dbReference>
<dbReference type="InterPro" id="IPR012337">
    <property type="entry name" value="RNaseH-like_sf"/>
</dbReference>
<dbReference type="Gene3D" id="4.10.60.10">
    <property type="entry name" value="Zinc finger, CCHC-type"/>
    <property type="match status" value="1"/>
</dbReference>
<dbReference type="PANTHER" id="PTHR42648">
    <property type="entry name" value="TRANSPOSASE, PUTATIVE-RELATED"/>
    <property type="match status" value="1"/>
</dbReference>
<dbReference type="OrthoDB" id="1429646at2759"/>
<dbReference type="Gene3D" id="3.30.420.10">
    <property type="entry name" value="Ribonuclease H-like superfamily/Ribonuclease H"/>
    <property type="match status" value="1"/>
</dbReference>
<organism evidence="3 4">
    <name type="scientific">Cucumis melo var. makuwa</name>
    <name type="common">Oriental melon</name>
    <dbReference type="NCBI Taxonomy" id="1194695"/>
    <lineage>
        <taxon>Eukaryota</taxon>
        <taxon>Viridiplantae</taxon>
        <taxon>Streptophyta</taxon>
        <taxon>Embryophyta</taxon>
        <taxon>Tracheophyta</taxon>
        <taxon>Spermatophyta</taxon>
        <taxon>Magnoliopsida</taxon>
        <taxon>eudicotyledons</taxon>
        <taxon>Gunneridae</taxon>
        <taxon>Pentapetalae</taxon>
        <taxon>rosids</taxon>
        <taxon>fabids</taxon>
        <taxon>Cucurbitales</taxon>
        <taxon>Cucurbitaceae</taxon>
        <taxon>Benincaseae</taxon>
        <taxon>Cucumis</taxon>
    </lineage>
</organism>
<evidence type="ECO:0000313" key="3">
    <source>
        <dbReference type="EMBL" id="KAA0046029.1"/>
    </source>
</evidence>
<dbReference type="InterPro" id="IPR036875">
    <property type="entry name" value="Znf_CCHC_sf"/>
</dbReference>
<dbReference type="InterPro" id="IPR001878">
    <property type="entry name" value="Znf_CCHC"/>
</dbReference>
<accession>A0A5A7TXQ5</accession>
<dbReference type="GO" id="GO:0008270">
    <property type="term" value="F:zinc ion binding"/>
    <property type="evidence" value="ECO:0007669"/>
    <property type="project" value="UniProtKB-KW"/>
</dbReference>
<evidence type="ECO:0000313" key="4">
    <source>
        <dbReference type="Proteomes" id="UP000321393"/>
    </source>
</evidence>
<dbReference type="InterPro" id="IPR057670">
    <property type="entry name" value="SH3_retrovirus"/>
</dbReference>
<reference evidence="3 4" key="1">
    <citation type="submission" date="2019-08" db="EMBL/GenBank/DDBJ databases">
        <title>Draft genome sequences of two oriental melons (Cucumis melo L. var makuwa).</title>
        <authorList>
            <person name="Kwon S.-Y."/>
        </authorList>
    </citation>
    <scope>NUCLEOTIDE SEQUENCE [LARGE SCALE GENOMIC DNA]</scope>
    <source>
        <strain evidence="4">cv. SW 3</strain>
        <tissue evidence="3">Leaf</tissue>
    </source>
</reference>
<dbReference type="EMBL" id="SSTE01014401">
    <property type="protein sequence ID" value="KAA0046029.1"/>
    <property type="molecule type" value="Genomic_DNA"/>
</dbReference>
<evidence type="ECO:0000256" key="1">
    <source>
        <dbReference type="PROSITE-ProRule" id="PRU00047"/>
    </source>
</evidence>
<dbReference type="InterPro" id="IPR036397">
    <property type="entry name" value="RNaseH_sf"/>
</dbReference>
<dbReference type="SUPFAM" id="SSF57756">
    <property type="entry name" value="Retrovirus zinc finger-like domains"/>
    <property type="match status" value="1"/>
</dbReference>
<proteinExistence type="predicted"/>
<keyword evidence="1" id="KW-0862">Zinc</keyword>
<dbReference type="Proteomes" id="UP000321393">
    <property type="component" value="Unassembled WGS sequence"/>
</dbReference>
<dbReference type="GO" id="GO:0003676">
    <property type="term" value="F:nucleic acid binding"/>
    <property type="evidence" value="ECO:0007669"/>
    <property type="project" value="InterPro"/>
</dbReference>
<evidence type="ECO:0000259" key="2">
    <source>
        <dbReference type="PROSITE" id="PS50158"/>
    </source>
</evidence>
<name>A0A5A7TXQ5_CUCMM</name>